<evidence type="ECO:0000313" key="1">
    <source>
        <dbReference type="EMBL" id="KAA8473030.1"/>
    </source>
</evidence>
<reference evidence="1 2" key="1">
    <citation type="submission" date="2019-09" db="EMBL/GenBank/DDBJ databases">
        <authorList>
            <person name="Geng P."/>
            <person name="Wan X."/>
            <person name="Zhou G."/>
            <person name="Yuan Z."/>
            <person name="Hu X."/>
        </authorList>
    </citation>
    <scope>NUCLEOTIDE SEQUENCE [LARGE SCALE GENOMIC DNA]</scope>
    <source>
        <strain evidence="1 2">EFR-4</strain>
    </source>
</reference>
<accession>A0A5M9GFM1</accession>
<evidence type="ECO:0000313" key="2">
    <source>
        <dbReference type="Proteomes" id="UP000325411"/>
    </source>
</evidence>
<dbReference type="Proteomes" id="UP000325411">
    <property type="component" value="Unassembled WGS sequence"/>
</dbReference>
<gene>
    <name evidence="1" type="ORF">FYW06_28020</name>
</gene>
<comment type="caution">
    <text evidence="1">The sequence shown here is derived from an EMBL/GenBank/DDBJ whole genome shotgun (WGS) entry which is preliminary data.</text>
</comment>
<name>A0A5M9GFM1_9BACI</name>
<protein>
    <submittedName>
        <fullName evidence="1">Uncharacterized protein</fullName>
    </submittedName>
</protein>
<dbReference type="EMBL" id="VXCE01000044">
    <property type="protein sequence ID" value="KAA8473030.1"/>
    <property type="molecule type" value="Genomic_DNA"/>
</dbReference>
<sequence length="96" mass="11516">MEIPKITLSPKAMREMLTELINEFIRIEKSVNGETYWSKSSSIRGQITLLTSFLNEKWEYKESEQSYFEFLIYIVNKYELKGVWRIEELIETKKPT</sequence>
<dbReference type="AlphaFoldDB" id="A0A5M9GFM1"/>
<proteinExistence type="predicted"/>
<dbReference type="RefSeq" id="WP_153623568.1">
    <property type="nucleotide sequence ID" value="NZ_CP064082.1"/>
</dbReference>
<organism evidence="1 2">
    <name type="scientific">Bacillus paranthracis</name>
    <dbReference type="NCBI Taxonomy" id="2026186"/>
    <lineage>
        <taxon>Bacteria</taxon>
        <taxon>Bacillati</taxon>
        <taxon>Bacillota</taxon>
        <taxon>Bacilli</taxon>
        <taxon>Bacillales</taxon>
        <taxon>Bacillaceae</taxon>
        <taxon>Bacillus</taxon>
        <taxon>Bacillus cereus group</taxon>
    </lineage>
</organism>